<name>A0A8T5UY68_9EURY</name>
<comment type="caution">
    <text evidence="1">The sequence shown here is derived from an EMBL/GenBank/DDBJ whole genome shotgun (WGS) entry which is preliminary data.</text>
</comment>
<dbReference type="AlphaFoldDB" id="A0A8T5UY68"/>
<proteinExistence type="predicted"/>
<gene>
    <name evidence="1" type="ORF">K8N75_08765</name>
</gene>
<organism evidence="1 2">
    <name type="scientific">Methanobacterium spitsbergense</name>
    <dbReference type="NCBI Taxonomy" id="2874285"/>
    <lineage>
        <taxon>Archaea</taxon>
        <taxon>Methanobacteriati</taxon>
        <taxon>Methanobacteriota</taxon>
        <taxon>Methanomada group</taxon>
        <taxon>Methanobacteria</taxon>
        <taxon>Methanobacteriales</taxon>
        <taxon>Methanobacteriaceae</taxon>
        <taxon>Methanobacterium</taxon>
    </lineage>
</organism>
<keyword evidence="2" id="KW-1185">Reference proteome</keyword>
<accession>A0A8T5UY68</accession>
<evidence type="ECO:0000313" key="2">
    <source>
        <dbReference type="Proteomes" id="UP000825933"/>
    </source>
</evidence>
<sequence length="127" mass="14082">MNLTKSSTGDEITPLALAIHELVNRLPITMRTKNTRGVRIEEGKVIDNDYSGPILEKVLENGKISSETPNHGPYKGVPVLVVPLLENDEVIASIGVVDTTKGIYSDIMQITKRPEQFDKDNSRGEFY</sequence>
<reference evidence="2" key="1">
    <citation type="journal article" date="2022" name="Microbiol. Resour. Announc.">
        <title>Draft Genome Sequence of a Methanogenic Archaeon from West Spitsbergen Permafrost.</title>
        <authorList>
            <person name="Trubitsyn V."/>
            <person name="Rivkina E."/>
            <person name="Shcherbakova V."/>
        </authorList>
    </citation>
    <scope>NUCLEOTIDE SEQUENCE [LARGE SCALE GENOMIC DNA]</scope>
    <source>
        <strain evidence="2">VT</strain>
    </source>
</reference>
<dbReference type="InterPro" id="IPR012029">
    <property type="entry name" value="UCP006557"/>
</dbReference>
<dbReference type="Pfam" id="PF09884">
    <property type="entry name" value="DUF2111"/>
    <property type="match status" value="1"/>
</dbReference>
<dbReference type="PIRSF" id="PIRSF006557">
    <property type="entry name" value="UCP006557_sign"/>
    <property type="match status" value="1"/>
</dbReference>
<dbReference type="EMBL" id="JAIOUQ010000009">
    <property type="protein sequence ID" value="MBZ2166130.1"/>
    <property type="molecule type" value="Genomic_DNA"/>
</dbReference>
<dbReference type="RefSeq" id="WP_223791698.1">
    <property type="nucleotide sequence ID" value="NZ_JAIOUQ010000009.1"/>
</dbReference>
<evidence type="ECO:0000313" key="1">
    <source>
        <dbReference type="EMBL" id="MBZ2166130.1"/>
    </source>
</evidence>
<protein>
    <submittedName>
        <fullName evidence="1">DUF2111 domain-containing protein</fullName>
    </submittedName>
</protein>
<dbReference type="Proteomes" id="UP000825933">
    <property type="component" value="Unassembled WGS sequence"/>
</dbReference>